<dbReference type="Gene3D" id="3.40.50.720">
    <property type="entry name" value="NAD(P)-binding Rossmann-like Domain"/>
    <property type="match status" value="2"/>
</dbReference>
<keyword evidence="3" id="KW-0630">Potassium</keyword>
<proteinExistence type="predicted"/>
<dbReference type="Pfam" id="PF02254">
    <property type="entry name" value="TrkA_N"/>
    <property type="match status" value="2"/>
</dbReference>
<dbReference type="GO" id="GO:0005886">
    <property type="term" value="C:plasma membrane"/>
    <property type="evidence" value="ECO:0007669"/>
    <property type="project" value="InterPro"/>
</dbReference>
<keyword evidence="8" id="KW-0614">Plasmid</keyword>
<organism evidence="8 9">
    <name type="scientific">Haloterrigena turkmenica (strain ATCC 51198 / DSM 5511 / JCM 9101 / NCIMB 13204 / VKM B-1734 / 4k)</name>
    <name type="common">Halococcus turkmenicus</name>
    <dbReference type="NCBI Taxonomy" id="543526"/>
    <lineage>
        <taxon>Archaea</taxon>
        <taxon>Methanobacteriati</taxon>
        <taxon>Methanobacteriota</taxon>
        <taxon>Stenosarchaea group</taxon>
        <taxon>Halobacteria</taxon>
        <taxon>Halobacteriales</taxon>
        <taxon>Natrialbaceae</taxon>
        <taxon>Haloterrigena</taxon>
    </lineage>
</organism>
<dbReference type="OrthoDB" id="43518at2157"/>
<feature type="domain" description="RCK N-terminal" evidence="6">
    <location>
        <begin position="339"/>
        <end position="449"/>
    </location>
</feature>
<dbReference type="PROSITE" id="PS51201">
    <property type="entry name" value="RCK_N"/>
    <property type="match status" value="2"/>
</dbReference>
<dbReference type="EMBL" id="CP001861">
    <property type="protein sequence ID" value="ADB63129.1"/>
    <property type="molecule type" value="Genomic_DNA"/>
</dbReference>
<keyword evidence="2" id="KW-0406">Ion transport</keyword>
<dbReference type="RefSeq" id="WP_012945373.1">
    <property type="nucleotide sequence ID" value="NC_013744.1"/>
</dbReference>
<evidence type="ECO:0000259" key="6">
    <source>
        <dbReference type="PROSITE" id="PS51201"/>
    </source>
</evidence>
<dbReference type="Gene3D" id="3.30.70.1450">
    <property type="entry name" value="Regulator of K+ conductance, C-terminal domain"/>
    <property type="match status" value="2"/>
</dbReference>
<evidence type="ECO:0000256" key="2">
    <source>
        <dbReference type="ARBA" id="ARBA00022538"/>
    </source>
</evidence>
<keyword evidence="5" id="KW-0472">Membrane</keyword>
<dbReference type="InterPro" id="IPR050721">
    <property type="entry name" value="Trk_Ktr_HKT_K-transport"/>
</dbReference>
<dbReference type="KEGG" id="htu:Htur_4312"/>
<feature type="domain" description="RCK N-terminal" evidence="6">
    <location>
        <begin position="111"/>
        <end position="227"/>
    </location>
</feature>
<keyword evidence="2" id="KW-0633">Potassium transport</keyword>
<reference evidence="8 9" key="1">
    <citation type="journal article" date="2010" name="Stand. Genomic Sci.">
        <title>Complete genome sequence of Haloterrigena turkmenica type strain (4k).</title>
        <authorList>
            <person name="Saunders E."/>
            <person name="Tindall B.J."/>
            <person name="Fahnrich R."/>
            <person name="Lapidus A."/>
            <person name="Copeland A."/>
            <person name="Del Rio T.G."/>
            <person name="Lucas S."/>
            <person name="Chen F."/>
            <person name="Tice H."/>
            <person name="Cheng J.F."/>
            <person name="Han C."/>
            <person name="Detter J.C."/>
            <person name="Bruce D."/>
            <person name="Goodwin L."/>
            <person name="Chain P."/>
            <person name="Pitluck S."/>
            <person name="Pati A."/>
            <person name="Ivanova N."/>
            <person name="Mavromatis K."/>
            <person name="Chen A."/>
            <person name="Palaniappan K."/>
            <person name="Land M."/>
            <person name="Hauser L."/>
            <person name="Chang Y.J."/>
            <person name="Jeffries C.D."/>
            <person name="Brettin T."/>
            <person name="Rohde M."/>
            <person name="Goker M."/>
            <person name="Bristow J."/>
            <person name="Eisen J.A."/>
            <person name="Markowitz V."/>
            <person name="Hugenholtz P."/>
            <person name="Klenk H.P."/>
            <person name="Kyrpides N.C."/>
        </authorList>
    </citation>
    <scope>NUCLEOTIDE SEQUENCE [LARGE SCALE GENOMIC DNA]</scope>
    <source>
        <strain evidence="9">ATCC 51198 / DSM 5511 / JCM 9101 / NCIMB 13204 / VKM B-1734 / 4k</strain>
    </source>
</reference>
<dbReference type="SUPFAM" id="SSF81324">
    <property type="entry name" value="Voltage-gated potassium channels"/>
    <property type="match status" value="1"/>
</dbReference>
<dbReference type="PANTHER" id="PTHR43833">
    <property type="entry name" value="POTASSIUM CHANNEL PROTEIN 2-RELATED-RELATED"/>
    <property type="match status" value="1"/>
</dbReference>
<dbReference type="InterPro" id="IPR006036">
    <property type="entry name" value="K_uptake_TrkA"/>
</dbReference>
<keyword evidence="9" id="KW-1185">Reference proteome</keyword>
<dbReference type="InterPro" id="IPR006037">
    <property type="entry name" value="RCK_C"/>
</dbReference>
<dbReference type="SUPFAM" id="SSF116726">
    <property type="entry name" value="TrkA C-terminal domain-like"/>
    <property type="match status" value="2"/>
</dbReference>
<evidence type="ECO:0000313" key="9">
    <source>
        <dbReference type="Proteomes" id="UP000001903"/>
    </source>
</evidence>
<gene>
    <name evidence="8" type="ordered locus">Htur_4312</name>
</gene>
<name>D2S182_HALTV</name>
<comment type="function">
    <text evidence="1">Part of a potassium transport system.</text>
</comment>
<sequence length="548" mass="59705">MSLWKSRRTVYYFVLVVVSTVFFTLLYNYGMTAWEGRPQPLYRSLEIVFQTYTTTGYGQDAPWQTPQMNLLVIGMQLAGIGLILTAADVFAVPWLQNALAPSAPTAATDLEDHIVICEYSPRGEAFLSELESRGREYVIVEPDGERATVLHEDEYRVIHGDPESTEALENAGVGRATAVVADAADDINASIVLSAKEVNPDVRIVTFVEDVALDTYHRIAGADEVLSPRQLLGESLARQVPTAVTTVIDDAVELGNDLELVELSIEAGSDLCNRTAEEVRLRKRFGVDVVGVWIDGQFESPMDPTVELDDDVRLLVAGEPERIAALREEATSSVRPFSSQRVLIAGYGEAGSTAADVLAGTNSDVTVIDRQEKAGVDVVGDVREPDVFREADIDDASAVIVTLNDDTTAIFTTLIVSDLNPDVDVIVRANEPESERKLYQAGAAYVQSLATVSGRMLASTIFEDESVLAVDKQIDVVKLPVGRLAGRTLVEADVRSETGIVVLVVVRDGETISEFDPATFEFEPGDEVVIAGTDESVHRFETTFLREE</sequence>
<keyword evidence="5" id="KW-1133">Transmembrane helix</keyword>
<dbReference type="Proteomes" id="UP000001903">
    <property type="component" value="Plasmid pHTUR01"/>
</dbReference>
<dbReference type="Pfam" id="PF02080">
    <property type="entry name" value="TrkA_C"/>
    <property type="match status" value="2"/>
</dbReference>
<dbReference type="InterPro" id="IPR003148">
    <property type="entry name" value="RCK_N"/>
</dbReference>
<dbReference type="PRINTS" id="PR00335">
    <property type="entry name" value="KUPTAKETRKA"/>
</dbReference>
<keyword evidence="2" id="KW-0813">Transport</keyword>
<dbReference type="PROSITE" id="PS51202">
    <property type="entry name" value="RCK_C"/>
    <property type="match status" value="2"/>
</dbReference>
<evidence type="ECO:0000256" key="1">
    <source>
        <dbReference type="ARBA" id="ARBA00003660"/>
    </source>
</evidence>
<dbReference type="PANTHER" id="PTHR43833:SF9">
    <property type="entry name" value="POTASSIUM CHANNEL PROTEIN YUGO-RELATED"/>
    <property type="match status" value="1"/>
</dbReference>
<evidence type="ECO:0000256" key="5">
    <source>
        <dbReference type="SAM" id="Phobius"/>
    </source>
</evidence>
<keyword evidence="5" id="KW-0812">Transmembrane</keyword>
<protein>
    <submittedName>
        <fullName evidence="8">TrkA-N domain protein</fullName>
    </submittedName>
</protein>
<dbReference type="SUPFAM" id="SSF51735">
    <property type="entry name" value="NAD(P)-binding Rossmann-fold domains"/>
    <property type="match status" value="2"/>
</dbReference>
<feature type="domain" description="RCK C-terminal" evidence="7">
    <location>
        <begin position="462"/>
        <end position="546"/>
    </location>
</feature>
<accession>D2S182</accession>
<feature type="domain" description="RCK C-terminal" evidence="7">
    <location>
        <begin position="245"/>
        <end position="332"/>
    </location>
</feature>
<evidence type="ECO:0000259" key="7">
    <source>
        <dbReference type="PROSITE" id="PS51202"/>
    </source>
</evidence>
<dbReference type="GO" id="GO:0015079">
    <property type="term" value="F:potassium ion transmembrane transporter activity"/>
    <property type="evidence" value="ECO:0007669"/>
    <property type="project" value="InterPro"/>
</dbReference>
<geneLocation type="plasmid" evidence="8 9">
    <name>pHTUR01</name>
</geneLocation>
<dbReference type="AlphaFoldDB" id="D2S182"/>
<dbReference type="InterPro" id="IPR036291">
    <property type="entry name" value="NAD(P)-bd_dom_sf"/>
</dbReference>
<feature type="transmembrane region" description="Helical" evidence="5">
    <location>
        <begin position="12"/>
        <end position="30"/>
    </location>
</feature>
<dbReference type="InterPro" id="IPR036721">
    <property type="entry name" value="RCK_C_sf"/>
</dbReference>
<dbReference type="GeneID" id="8744940"/>
<evidence type="ECO:0000256" key="3">
    <source>
        <dbReference type="ARBA" id="ARBA00022958"/>
    </source>
</evidence>
<dbReference type="Gene3D" id="1.10.287.70">
    <property type="match status" value="1"/>
</dbReference>
<evidence type="ECO:0000313" key="8">
    <source>
        <dbReference type="EMBL" id="ADB63129.1"/>
    </source>
</evidence>
<evidence type="ECO:0000256" key="4">
    <source>
        <dbReference type="ARBA" id="ARBA00023027"/>
    </source>
</evidence>
<dbReference type="HOGENOM" id="CLU_035216_0_0_2"/>
<keyword evidence="4" id="KW-0520">NAD</keyword>